<sequence length="125" mass="13615">MVCSNWCWFDRLVGAVSRSGAGTTGIGNTETGWRHKVGITEFEVTEGDQFVHVTAWYPANASADGERLTYMPAYLAAALGAQQGFPGELMTDERPTESIINAQVLTGQHLYFSSITVMAPLLNRT</sequence>
<dbReference type="Proteomes" id="UP000240904">
    <property type="component" value="Unassembled WGS sequence"/>
</dbReference>
<dbReference type="AlphaFoldDB" id="A0A2T3N205"/>
<organism evidence="1 2">
    <name type="scientific">Photobacterium lipolyticum</name>
    <dbReference type="NCBI Taxonomy" id="266810"/>
    <lineage>
        <taxon>Bacteria</taxon>
        <taxon>Pseudomonadati</taxon>
        <taxon>Pseudomonadota</taxon>
        <taxon>Gammaproteobacteria</taxon>
        <taxon>Vibrionales</taxon>
        <taxon>Vibrionaceae</taxon>
        <taxon>Photobacterium</taxon>
    </lineage>
</organism>
<name>A0A2T3N205_9GAMM</name>
<reference evidence="1 2" key="1">
    <citation type="submission" date="2018-03" db="EMBL/GenBank/DDBJ databases">
        <title>Whole genome sequencing of Histamine producing bacteria.</title>
        <authorList>
            <person name="Butler K."/>
        </authorList>
    </citation>
    <scope>NUCLEOTIDE SEQUENCE [LARGE SCALE GENOMIC DNA]</scope>
    <source>
        <strain evidence="1 2">DSM 16190</strain>
    </source>
</reference>
<evidence type="ECO:0000313" key="1">
    <source>
        <dbReference type="EMBL" id="PSW06323.1"/>
    </source>
</evidence>
<evidence type="ECO:0000313" key="2">
    <source>
        <dbReference type="Proteomes" id="UP000240904"/>
    </source>
</evidence>
<dbReference type="InterPro" id="IPR029058">
    <property type="entry name" value="AB_hydrolase_fold"/>
</dbReference>
<protein>
    <submittedName>
        <fullName evidence="1">Uncharacterized protein</fullName>
    </submittedName>
</protein>
<dbReference type="EMBL" id="PYMC01000003">
    <property type="protein sequence ID" value="PSW06323.1"/>
    <property type="molecule type" value="Genomic_DNA"/>
</dbReference>
<dbReference type="OrthoDB" id="192696at2"/>
<accession>A0A2T3N205</accession>
<gene>
    <name evidence="1" type="ORF">C9I89_07400</name>
</gene>
<keyword evidence="2" id="KW-1185">Reference proteome</keyword>
<proteinExistence type="predicted"/>
<dbReference type="RefSeq" id="WP_107282702.1">
    <property type="nucleotide sequence ID" value="NZ_PYMC01000003.1"/>
</dbReference>
<dbReference type="Gene3D" id="3.40.50.1820">
    <property type="entry name" value="alpha/beta hydrolase"/>
    <property type="match status" value="1"/>
</dbReference>
<comment type="caution">
    <text evidence="1">The sequence shown here is derived from an EMBL/GenBank/DDBJ whole genome shotgun (WGS) entry which is preliminary data.</text>
</comment>